<feature type="compositionally biased region" description="Basic residues" evidence="1">
    <location>
        <begin position="239"/>
        <end position="256"/>
    </location>
</feature>
<feature type="compositionally biased region" description="Basic and acidic residues" evidence="1">
    <location>
        <begin position="203"/>
        <end position="214"/>
    </location>
</feature>
<evidence type="ECO:0000313" key="3">
    <source>
        <dbReference type="Proteomes" id="UP001153328"/>
    </source>
</evidence>
<organism evidence="2 3">
    <name type="scientific">Actinacidiphila bryophytorum</name>
    <dbReference type="NCBI Taxonomy" id="1436133"/>
    <lineage>
        <taxon>Bacteria</taxon>
        <taxon>Bacillati</taxon>
        <taxon>Actinomycetota</taxon>
        <taxon>Actinomycetes</taxon>
        <taxon>Kitasatosporales</taxon>
        <taxon>Streptomycetaceae</taxon>
        <taxon>Actinacidiphila</taxon>
    </lineage>
</organism>
<keyword evidence="3" id="KW-1185">Reference proteome</keyword>
<name>A0A9W4MI84_9ACTN</name>
<feature type="region of interest" description="Disordered" evidence="1">
    <location>
        <begin position="31"/>
        <end position="94"/>
    </location>
</feature>
<dbReference type="EMBL" id="CAJVAX010000019">
    <property type="protein sequence ID" value="CAG7650171.1"/>
    <property type="molecule type" value="Genomic_DNA"/>
</dbReference>
<feature type="compositionally biased region" description="Low complexity" evidence="1">
    <location>
        <begin position="83"/>
        <end position="94"/>
    </location>
</feature>
<sequence length="294" mass="32931">MTAPRRPATPMPAWSRAAAPPYWPAWAPAATRCADGAPPADDHHPHHRQGPSATHGDPSRRARGGLRRRGRHRRLRRDHRRGLAAAAARPRCGRAAARAFHVPDVRHAFDARDAEPCRPGRPGAHPQRHAARVPADRAGHPRRRHPLGAAGPGPEQGRHHPGPGQAPAGRLVPRLPDARPGRSFGHPRPRRLVRHRAGRLLPARRDEAAPADPRHPRRPQGRRLHRRRRPLLRQSGLPHPRRLRQHPRRRTAPHHLQRLERAHPLLRRQHRRLRAAHHGLARSCAPGPPIHSGG</sequence>
<feature type="compositionally biased region" description="Basic residues" evidence="1">
    <location>
        <begin position="185"/>
        <end position="198"/>
    </location>
</feature>
<proteinExistence type="predicted"/>
<accession>A0A9W4MI84</accession>
<dbReference type="AlphaFoldDB" id="A0A9W4MI84"/>
<evidence type="ECO:0000313" key="2">
    <source>
        <dbReference type="EMBL" id="CAG7650171.1"/>
    </source>
</evidence>
<feature type="compositionally biased region" description="Basic residues" evidence="1">
    <location>
        <begin position="215"/>
        <end position="231"/>
    </location>
</feature>
<dbReference type="Proteomes" id="UP001153328">
    <property type="component" value="Unassembled WGS sequence"/>
</dbReference>
<evidence type="ECO:0000256" key="1">
    <source>
        <dbReference type="SAM" id="MobiDB-lite"/>
    </source>
</evidence>
<reference evidence="2" key="1">
    <citation type="submission" date="2021-06" db="EMBL/GenBank/DDBJ databases">
        <authorList>
            <person name="Arsene-Ploetze F."/>
        </authorList>
    </citation>
    <scope>NUCLEOTIDE SEQUENCE</scope>
    <source>
        <strain evidence="2">SBRY1</strain>
    </source>
</reference>
<feature type="region of interest" description="Disordered" evidence="1">
    <location>
        <begin position="111"/>
        <end position="263"/>
    </location>
</feature>
<feature type="compositionally biased region" description="Basic residues" evidence="1">
    <location>
        <begin position="61"/>
        <end position="82"/>
    </location>
</feature>
<protein>
    <submittedName>
        <fullName evidence="2">Uncharacterized protein</fullName>
    </submittedName>
</protein>
<comment type="caution">
    <text evidence="2">The sequence shown here is derived from an EMBL/GenBank/DDBJ whole genome shotgun (WGS) entry which is preliminary data.</text>
</comment>
<gene>
    <name evidence="2" type="ORF">SBRY_50291</name>
</gene>